<comment type="similarity">
    <text evidence="2">Belongs to the peptidase A24 family.</text>
</comment>
<organism evidence="10 11">
    <name type="scientific">Candidatus Segetimicrobium genomatis</name>
    <dbReference type="NCBI Taxonomy" id="2569760"/>
    <lineage>
        <taxon>Bacteria</taxon>
        <taxon>Bacillati</taxon>
        <taxon>Candidatus Sysuimicrobiota</taxon>
        <taxon>Candidatus Sysuimicrobiia</taxon>
        <taxon>Candidatus Sysuimicrobiales</taxon>
        <taxon>Candidatus Segetimicrobiaceae</taxon>
        <taxon>Candidatus Segetimicrobium</taxon>
    </lineage>
</organism>
<accession>A0A537LQW3</accession>
<protein>
    <submittedName>
        <fullName evidence="10">Prepilin peptidase</fullName>
    </submittedName>
</protein>
<feature type="transmembrane region" description="Helical" evidence="7">
    <location>
        <begin position="6"/>
        <end position="26"/>
    </location>
</feature>
<evidence type="ECO:0000256" key="2">
    <source>
        <dbReference type="ARBA" id="ARBA00005801"/>
    </source>
</evidence>
<dbReference type="Pfam" id="PF06750">
    <property type="entry name" value="A24_N_bact"/>
    <property type="match status" value="1"/>
</dbReference>
<keyword evidence="5 7" id="KW-1133">Transmembrane helix</keyword>
<feature type="domain" description="Prepilin peptidase A24 N-terminal" evidence="9">
    <location>
        <begin position="12"/>
        <end position="95"/>
    </location>
</feature>
<reference evidence="10 11" key="1">
    <citation type="journal article" date="2019" name="Nat. Microbiol.">
        <title>Mediterranean grassland soil C-N compound turnover is dependent on rainfall and depth, and is mediated by genomically divergent microorganisms.</title>
        <authorList>
            <person name="Diamond S."/>
            <person name="Andeer P.F."/>
            <person name="Li Z."/>
            <person name="Crits-Christoph A."/>
            <person name="Burstein D."/>
            <person name="Anantharaman K."/>
            <person name="Lane K.R."/>
            <person name="Thomas B.C."/>
            <person name="Pan C."/>
            <person name="Northen T.R."/>
            <person name="Banfield J.F."/>
        </authorList>
    </citation>
    <scope>NUCLEOTIDE SEQUENCE [LARGE SCALE GENOMIC DNA]</scope>
    <source>
        <strain evidence="10">NP_2</strain>
    </source>
</reference>
<evidence type="ECO:0000313" key="11">
    <source>
        <dbReference type="Proteomes" id="UP000318661"/>
    </source>
</evidence>
<dbReference type="PANTHER" id="PTHR30487:SF0">
    <property type="entry name" value="PREPILIN LEADER PEPTIDASE_N-METHYLTRANSFERASE-RELATED"/>
    <property type="match status" value="1"/>
</dbReference>
<sequence length="252" mass="26445">MSFAASAVMAFILGTILGSFLNVVIYRLPRGLSIVRPGSRCPHCHTLIRPRDNIPLVSFLILRGRCRACRAPISWRYPLVEAASGGLLAGLWIRFAPTGAWVPLAATALFALMLVVVFFIDLDHQIVPNAITYPGLVAGLLFAIPQGRLVPSALVAAGAGALFLMIAVVSGGGMGGGDIKLAAMMGAFLGWPLTAVALLLAFVTGAVAGVLLIALKRRSRKDPIPFGPSLAAGGVIAMFAGQSLLRWYFGIP</sequence>
<evidence type="ECO:0000256" key="6">
    <source>
        <dbReference type="ARBA" id="ARBA00023136"/>
    </source>
</evidence>
<dbReference type="InterPro" id="IPR000045">
    <property type="entry name" value="Prepilin_IV_endopep_pep"/>
</dbReference>
<dbReference type="GO" id="GO:0005886">
    <property type="term" value="C:plasma membrane"/>
    <property type="evidence" value="ECO:0007669"/>
    <property type="project" value="UniProtKB-SubCell"/>
</dbReference>
<dbReference type="AlphaFoldDB" id="A0A537LQW3"/>
<gene>
    <name evidence="10" type="ORF">E6G99_00670</name>
</gene>
<dbReference type="GO" id="GO:0004190">
    <property type="term" value="F:aspartic-type endopeptidase activity"/>
    <property type="evidence" value="ECO:0007669"/>
    <property type="project" value="InterPro"/>
</dbReference>
<feature type="transmembrane region" description="Helical" evidence="7">
    <location>
        <begin position="100"/>
        <end position="120"/>
    </location>
</feature>
<keyword evidence="3" id="KW-1003">Cell membrane</keyword>
<evidence type="ECO:0000259" key="9">
    <source>
        <dbReference type="Pfam" id="PF06750"/>
    </source>
</evidence>
<dbReference type="Proteomes" id="UP000318661">
    <property type="component" value="Unassembled WGS sequence"/>
</dbReference>
<evidence type="ECO:0000313" key="10">
    <source>
        <dbReference type="EMBL" id="TMJ10376.1"/>
    </source>
</evidence>
<dbReference type="PANTHER" id="PTHR30487">
    <property type="entry name" value="TYPE 4 PREPILIN-LIKE PROTEINS LEADER PEPTIDE-PROCESSING ENZYME"/>
    <property type="match status" value="1"/>
</dbReference>
<feature type="transmembrane region" description="Helical" evidence="7">
    <location>
        <begin position="126"/>
        <end position="144"/>
    </location>
</feature>
<evidence type="ECO:0000256" key="1">
    <source>
        <dbReference type="ARBA" id="ARBA00004651"/>
    </source>
</evidence>
<dbReference type="InterPro" id="IPR010627">
    <property type="entry name" value="Prepilin_pept_A24_N"/>
</dbReference>
<dbReference type="InterPro" id="IPR050882">
    <property type="entry name" value="Prepilin_peptidase/N-MTase"/>
</dbReference>
<evidence type="ECO:0000256" key="5">
    <source>
        <dbReference type="ARBA" id="ARBA00022989"/>
    </source>
</evidence>
<proteinExistence type="inferred from homology"/>
<feature type="transmembrane region" description="Helical" evidence="7">
    <location>
        <begin position="226"/>
        <end position="249"/>
    </location>
</feature>
<keyword evidence="4 7" id="KW-0812">Transmembrane</keyword>
<feature type="transmembrane region" description="Helical" evidence="7">
    <location>
        <begin position="189"/>
        <end position="214"/>
    </location>
</feature>
<feature type="domain" description="Prepilin type IV endopeptidase peptidase" evidence="8">
    <location>
        <begin position="109"/>
        <end position="209"/>
    </location>
</feature>
<evidence type="ECO:0000259" key="8">
    <source>
        <dbReference type="Pfam" id="PF01478"/>
    </source>
</evidence>
<comment type="subcellular location">
    <subcellularLocation>
        <location evidence="1">Cell membrane</location>
        <topology evidence="1">Multi-pass membrane protein</topology>
    </subcellularLocation>
</comment>
<evidence type="ECO:0000256" key="3">
    <source>
        <dbReference type="ARBA" id="ARBA00022475"/>
    </source>
</evidence>
<feature type="transmembrane region" description="Helical" evidence="7">
    <location>
        <begin position="149"/>
        <end position="169"/>
    </location>
</feature>
<name>A0A537LQW3_9BACT</name>
<dbReference type="EMBL" id="VBAJ01000013">
    <property type="protein sequence ID" value="TMJ10376.1"/>
    <property type="molecule type" value="Genomic_DNA"/>
</dbReference>
<comment type="caution">
    <text evidence="10">The sequence shown here is derived from an EMBL/GenBank/DDBJ whole genome shotgun (WGS) entry which is preliminary data.</text>
</comment>
<evidence type="ECO:0000256" key="7">
    <source>
        <dbReference type="SAM" id="Phobius"/>
    </source>
</evidence>
<dbReference type="Gene3D" id="1.20.120.1220">
    <property type="match status" value="1"/>
</dbReference>
<evidence type="ECO:0000256" key="4">
    <source>
        <dbReference type="ARBA" id="ARBA00022692"/>
    </source>
</evidence>
<keyword evidence="6 7" id="KW-0472">Membrane</keyword>
<dbReference type="GO" id="GO:0006465">
    <property type="term" value="P:signal peptide processing"/>
    <property type="evidence" value="ECO:0007669"/>
    <property type="project" value="TreeGrafter"/>
</dbReference>
<dbReference type="Pfam" id="PF01478">
    <property type="entry name" value="Peptidase_A24"/>
    <property type="match status" value="1"/>
</dbReference>